<evidence type="ECO:0000259" key="1">
    <source>
        <dbReference type="PROSITE" id="PS50041"/>
    </source>
</evidence>
<feature type="domain" description="C-type lectin" evidence="1">
    <location>
        <begin position="1"/>
        <end position="104"/>
    </location>
</feature>
<dbReference type="Gene3D" id="3.10.100.10">
    <property type="entry name" value="Mannose-Binding Protein A, subunit A"/>
    <property type="match status" value="2"/>
</dbReference>
<dbReference type="InterPro" id="IPR050111">
    <property type="entry name" value="C-type_lectin/snaclec_domain"/>
</dbReference>
<dbReference type="PROSITE" id="PS50041">
    <property type="entry name" value="C_TYPE_LECTIN_2"/>
    <property type="match status" value="2"/>
</dbReference>
<dbReference type="STRING" id="30019.A0A0M4EQY0"/>
<gene>
    <name evidence="2" type="ORF">Dbus_chr2Lg1305</name>
</gene>
<reference evidence="2 3" key="1">
    <citation type="submission" date="2015-08" db="EMBL/GenBank/DDBJ databases">
        <title>Ancestral chromatin configuration constrains chromatin evolution on differentiating sex chromosomes in Drosophila.</title>
        <authorList>
            <person name="Zhou Q."/>
            <person name="Bachtrog D."/>
        </authorList>
    </citation>
    <scope>NUCLEOTIDE SEQUENCE [LARGE SCALE GENOMIC DNA]</scope>
    <source>
        <tissue evidence="2">Whole larvae</tissue>
    </source>
</reference>
<evidence type="ECO:0000313" key="2">
    <source>
        <dbReference type="EMBL" id="ALC39220.1"/>
    </source>
</evidence>
<name>A0A0M4EQY0_DROBS</name>
<dbReference type="PANTHER" id="PTHR22803">
    <property type="entry name" value="MANNOSE, PHOSPHOLIPASE, LECTIN RECEPTOR RELATED"/>
    <property type="match status" value="1"/>
</dbReference>
<dbReference type="InterPro" id="IPR001304">
    <property type="entry name" value="C-type_lectin-like"/>
</dbReference>
<dbReference type="Pfam" id="PF00059">
    <property type="entry name" value="Lectin_C"/>
    <property type="match status" value="1"/>
</dbReference>
<protein>
    <submittedName>
        <fullName evidence="2">Maker473</fullName>
    </submittedName>
</protein>
<dbReference type="CDD" id="cd00037">
    <property type="entry name" value="CLECT"/>
    <property type="match status" value="2"/>
</dbReference>
<evidence type="ECO:0000313" key="3">
    <source>
        <dbReference type="Proteomes" id="UP000494163"/>
    </source>
</evidence>
<dbReference type="EMBL" id="CP012523">
    <property type="protein sequence ID" value="ALC39220.1"/>
    <property type="molecule type" value="Genomic_DNA"/>
</dbReference>
<organism evidence="2 3">
    <name type="scientific">Drosophila busckii</name>
    <name type="common">Fruit fly</name>
    <dbReference type="NCBI Taxonomy" id="30019"/>
    <lineage>
        <taxon>Eukaryota</taxon>
        <taxon>Metazoa</taxon>
        <taxon>Ecdysozoa</taxon>
        <taxon>Arthropoda</taxon>
        <taxon>Hexapoda</taxon>
        <taxon>Insecta</taxon>
        <taxon>Pterygota</taxon>
        <taxon>Neoptera</taxon>
        <taxon>Endopterygota</taxon>
        <taxon>Diptera</taxon>
        <taxon>Brachycera</taxon>
        <taxon>Muscomorpha</taxon>
        <taxon>Ephydroidea</taxon>
        <taxon>Drosophilidae</taxon>
        <taxon>Drosophila</taxon>
    </lineage>
</organism>
<accession>A0A0M4EQY0</accession>
<sequence length="277" mass="31613">MDASLMTFDNEYDRIISTNYMKTIGISFDYKFFGGVWMGINCLGKSRQFVASHDGGRVPFVKWLPLQPDNANGRSTEECVAYSDVNGYGFNDDSCATAHQYVCQIVVLSLIVGLQAWGCPAGFKKVGEKCYSGSLEKVIWLMVFISTTNYYKKHIYLQVNWFEADRRCRAMHASLMIFDDENDRKISTNYMKDIGISFADNYNGGVWIGINCFGNDRQFVASHDGSAVPFEKWIPTQPDNNGNEECIAYSDVKDYGFNDLTCTHKHQFVCQTRFKYY</sequence>
<feature type="domain" description="C-type lectin" evidence="1">
    <location>
        <begin position="151"/>
        <end position="271"/>
    </location>
</feature>
<dbReference type="InterPro" id="IPR016187">
    <property type="entry name" value="CTDL_fold"/>
</dbReference>
<dbReference type="AlphaFoldDB" id="A0A0M4EQY0"/>
<dbReference type="SMART" id="SM00034">
    <property type="entry name" value="CLECT"/>
    <property type="match status" value="1"/>
</dbReference>
<dbReference type="Proteomes" id="UP000494163">
    <property type="component" value="Chromosome 2L"/>
</dbReference>
<proteinExistence type="predicted"/>
<dbReference type="InterPro" id="IPR016186">
    <property type="entry name" value="C-type_lectin-like/link_sf"/>
</dbReference>
<dbReference type="SUPFAM" id="SSF56436">
    <property type="entry name" value="C-type lectin-like"/>
    <property type="match status" value="2"/>
</dbReference>
<keyword evidence="3" id="KW-1185">Reference proteome</keyword>
<dbReference type="OrthoDB" id="7357196at2759"/>